<keyword evidence="2" id="KW-0378">Hydrolase</keyword>
<organism evidence="4 5">
    <name type="scientific">Crateriforma conspicua</name>
    <dbReference type="NCBI Taxonomy" id="2527996"/>
    <lineage>
        <taxon>Bacteria</taxon>
        <taxon>Pseudomonadati</taxon>
        <taxon>Planctomycetota</taxon>
        <taxon>Planctomycetia</taxon>
        <taxon>Planctomycetales</taxon>
        <taxon>Planctomycetaceae</taxon>
        <taxon>Crateriforma</taxon>
    </lineage>
</organism>
<evidence type="ECO:0000256" key="1">
    <source>
        <dbReference type="ARBA" id="ARBA00022723"/>
    </source>
</evidence>
<dbReference type="GO" id="GO:0008484">
    <property type="term" value="F:sulfuric ester hydrolase activity"/>
    <property type="evidence" value="ECO:0007669"/>
    <property type="project" value="TreeGrafter"/>
</dbReference>
<evidence type="ECO:0000313" key="5">
    <source>
        <dbReference type="Proteomes" id="UP000316476"/>
    </source>
</evidence>
<dbReference type="Pfam" id="PF16347">
    <property type="entry name" value="SGSH_C"/>
    <property type="match status" value="1"/>
</dbReference>
<evidence type="ECO:0000313" key="4">
    <source>
        <dbReference type="EMBL" id="TWU64618.1"/>
    </source>
</evidence>
<dbReference type="EMBL" id="SJPZ01000001">
    <property type="protein sequence ID" value="TWU64618.1"/>
    <property type="molecule type" value="Genomic_DNA"/>
</dbReference>
<dbReference type="GO" id="GO:0005737">
    <property type="term" value="C:cytoplasm"/>
    <property type="evidence" value="ECO:0007669"/>
    <property type="project" value="TreeGrafter"/>
</dbReference>
<dbReference type="PANTHER" id="PTHR45953:SF1">
    <property type="entry name" value="IDURONATE 2-SULFATASE"/>
    <property type="match status" value="1"/>
</dbReference>
<evidence type="ECO:0000256" key="2">
    <source>
        <dbReference type="ARBA" id="ARBA00022801"/>
    </source>
</evidence>
<gene>
    <name evidence="4" type="ORF">V7x_01620</name>
</gene>
<dbReference type="GO" id="GO:0046872">
    <property type="term" value="F:metal ion binding"/>
    <property type="evidence" value="ECO:0007669"/>
    <property type="project" value="UniProtKB-KW"/>
</dbReference>
<sequence>MDIYPTQVDLCGLPTPEVELGGQSLRPLLAGNPMPDGKHDGWRGNAISYNDNKRLNGLDRTIHTQRYCYTEKADGSPSEFIDYKNDPYEWTNRVGDPELQNVVADLRNKLRGRAQARRQSVPRR</sequence>
<dbReference type="InterPro" id="IPR017850">
    <property type="entry name" value="Alkaline_phosphatase_core_sf"/>
</dbReference>
<evidence type="ECO:0000259" key="3">
    <source>
        <dbReference type="Pfam" id="PF16347"/>
    </source>
</evidence>
<dbReference type="AlphaFoldDB" id="A0A5C6FSX8"/>
<dbReference type="Proteomes" id="UP000316476">
    <property type="component" value="Unassembled WGS sequence"/>
</dbReference>
<dbReference type="SUPFAM" id="SSF53649">
    <property type="entry name" value="Alkaline phosphatase-like"/>
    <property type="match status" value="1"/>
</dbReference>
<accession>A0A5C6FSX8</accession>
<keyword evidence="1" id="KW-0479">Metal-binding</keyword>
<proteinExistence type="predicted"/>
<name>A0A5C6FSX8_9PLAN</name>
<dbReference type="Gene3D" id="3.40.720.10">
    <property type="entry name" value="Alkaline Phosphatase, subunit A"/>
    <property type="match status" value="1"/>
</dbReference>
<comment type="caution">
    <text evidence="4">The sequence shown here is derived from an EMBL/GenBank/DDBJ whole genome shotgun (WGS) entry which is preliminary data.</text>
</comment>
<protein>
    <recommendedName>
        <fullName evidence="3">N-sulphoglucosamine sulphohydrolase C-terminal domain-containing protein</fullName>
    </recommendedName>
</protein>
<feature type="domain" description="N-sulphoglucosamine sulphohydrolase C-terminal" evidence="3">
    <location>
        <begin position="1"/>
        <end position="112"/>
    </location>
</feature>
<dbReference type="PANTHER" id="PTHR45953">
    <property type="entry name" value="IDURONATE 2-SULFATASE"/>
    <property type="match status" value="1"/>
</dbReference>
<dbReference type="InterPro" id="IPR032506">
    <property type="entry name" value="SGSH_C"/>
</dbReference>
<reference evidence="4 5" key="1">
    <citation type="submission" date="2019-02" db="EMBL/GenBank/DDBJ databases">
        <title>Deep-cultivation of Planctomycetes and their phenomic and genomic characterization uncovers novel biology.</title>
        <authorList>
            <person name="Wiegand S."/>
            <person name="Jogler M."/>
            <person name="Boedeker C."/>
            <person name="Pinto D."/>
            <person name="Vollmers J."/>
            <person name="Rivas-Marin E."/>
            <person name="Kohn T."/>
            <person name="Peeters S.H."/>
            <person name="Heuer A."/>
            <person name="Rast P."/>
            <person name="Oberbeckmann S."/>
            <person name="Bunk B."/>
            <person name="Jeske O."/>
            <person name="Meyerdierks A."/>
            <person name="Storesund J.E."/>
            <person name="Kallscheuer N."/>
            <person name="Luecker S."/>
            <person name="Lage O.M."/>
            <person name="Pohl T."/>
            <person name="Merkel B.J."/>
            <person name="Hornburger P."/>
            <person name="Mueller R.-W."/>
            <person name="Bruemmer F."/>
            <person name="Labrenz M."/>
            <person name="Spormann A.M."/>
            <person name="Op Den Camp H."/>
            <person name="Overmann J."/>
            <person name="Amann R."/>
            <person name="Jetten M.S.M."/>
            <person name="Mascher T."/>
            <person name="Medema M.H."/>
            <person name="Devos D.P."/>
            <person name="Kaster A.-K."/>
            <person name="Ovreas L."/>
            <person name="Rohde M."/>
            <person name="Galperin M.Y."/>
            <person name="Jogler C."/>
        </authorList>
    </citation>
    <scope>NUCLEOTIDE SEQUENCE [LARGE SCALE GENOMIC DNA]</scope>
    <source>
        <strain evidence="4 5">V7</strain>
    </source>
</reference>